<accession>A0A3L6ETP2</accession>
<sequence>MKRTFSCVLRKPLNPCPTHTQRHRSPCEKRSRPGLKLVLWCGTYKGIF</sequence>
<dbReference type="AlphaFoldDB" id="A0A3L6ETP2"/>
<dbReference type="EMBL" id="NCVQ01000006">
    <property type="protein sequence ID" value="PWZ24434.1"/>
    <property type="molecule type" value="Genomic_DNA"/>
</dbReference>
<name>A0A3L6ETP2_MAIZE</name>
<evidence type="ECO:0000313" key="1">
    <source>
        <dbReference type="EMBL" id="PWZ24434.1"/>
    </source>
</evidence>
<comment type="caution">
    <text evidence="1">The sequence shown here is derived from an EMBL/GenBank/DDBJ whole genome shotgun (WGS) entry which is preliminary data.</text>
</comment>
<gene>
    <name evidence="1" type="ORF">Zm00014a_012509</name>
</gene>
<reference evidence="1" key="1">
    <citation type="journal article" date="2018" name="Nat. Genet.">
        <title>Extensive intraspecific gene order and gene structural variations between Mo17 and other maize genomes.</title>
        <authorList>
            <person name="Sun S."/>
            <person name="Zhou Y."/>
            <person name="Chen J."/>
            <person name="Shi J."/>
            <person name="Zhao H."/>
            <person name="Zhao H."/>
            <person name="Song W."/>
            <person name="Zhang M."/>
            <person name="Cui Y."/>
            <person name="Dong X."/>
            <person name="Liu H."/>
            <person name="Ma X."/>
            <person name="Jiao Y."/>
            <person name="Wang B."/>
            <person name="Wei X."/>
            <person name="Stein J.C."/>
            <person name="Glaubitz J.C."/>
            <person name="Lu F."/>
            <person name="Yu G."/>
            <person name="Liang C."/>
            <person name="Fengler K."/>
            <person name="Li B."/>
            <person name="Rafalski A."/>
            <person name="Schnable P.S."/>
            <person name="Ware D.H."/>
            <person name="Buckler E.S."/>
            <person name="Lai J."/>
        </authorList>
    </citation>
    <scope>NUCLEOTIDE SEQUENCE [LARGE SCALE GENOMIC DNA]</scope>
    <source>
        <tissue evidence="1">Seedling</tissue>
    </source>
</reference>
<dbReference type="Proteomes" id="UP000251960">
    <property type="component" value="Chromosome 5"/>
</dbReference>
<organism evidence="1">
    <name type="scientific">Zea mays</name>
    <name type="common">Maize</name>
    <dbReference type="NCBI Taxonomy" id="4577"/>
    <lineage>
        <taxon>Eukaryota</taxon>
        <taxon>Viridiplantae</taxon>
        <taxon>Streptophyta</taxon>
        <taxon>Embryophyta</taxon>
        <taxon>Tracheophyta</taxon>
        <taxon>Spermatophyta</taxon>
        <taxon>Magnoliopsida</taxon>
        <taxon>Liliopsida</taxon>
        <taxon>Poales</taxon>
        <taxon>Poaceae</taxon>
        <taxon>PACMAD clade</taxon>
        <taxon>Panicoideae</taxon>
        <taxon>Andropogonodae</taxon>
        <taxon>Andropogoneae</taxon>
        <taxon>Tripsacinae</taxon>
        <taxon>Zea</taxon>
    </lineage>
</organism>
<protein>
    <submittedName>
        <fullName evidence="1">Uncharacterized protein</fullName>
    </submittedName>
</protein>
<proteinExistence type="predicted"/>